<dbReference type="RefSeq" id="XP_030745923.1">
    <property type="nucleotide sequence ID" value="XM_030890063.1"/>
</dbReference>
<keyword evidence="4" id="KW-1185">Reference proteome</keyword>
<evidence type="ECO:0000259" key="3">
    <source>
        <dbReference type="SMART" id="SM00703"/>
    </source>
</evidence>
<dbReference type="Pfam" id="PF20146">
    <property type="entry name" value="NRF"/>
    <property type="match status" value="1"/>
</dbReference>
<dbReference type="InterPro" id="IPR052728">
    <property type="entry name" value="O2_lipid_transport_reg"/>
</dbReference>
<evidence type="ECO:0000256" key="2">
    <source>
        <dbReference type="SAM" id="SignalP"/>
    </source>
</evidence>
<evidence type="ECO:0000256" key="1">
    <source>
        <dbReference type="SAM" id="Phobius"/>
    </source>
</evidence>
<feature type="transmembrane region" description="Helical" evidence="1">
    <location>
        <begin position="575"/>
        <end position="593"/>
    </location>
</feature>
<dbReference type="OrthoDB" id="6585993at2759"/>
<dbReference type="InterPro" id="IPR006621">
    <property type="entry name" value="Nose-resist-to-fluoxetine_N"/>
</dbReference>
<feature type="transmembrane region" description="Helical" evidence="1">
    <location>
        <begin position="505"/>
        <end position="521"/>
    </location>
</feature>
<feature type="transmembrane region" description="Helical" evidence="1">
    <location>
        <begin position="450"/>
        <end position="472"/>
    </location>
</feature>
<feature type="transmembrane region" description="Helical" evidence="1">
    <location>
        <begin position="533"/>
        <end position="555"/>
    </location>
</feature>
<dbReference type="GO" id="GO:0016747">
    <property type="term" value="F:acyltransferase activity, transferring groups other than amino-acyl groups"/>
    <property type="evidence" value="ECO:0007669"/>
    <property type="project" value="InterPro"/>
</dbReference>
<feature type="transmembrane region" description="Helical" evidence="1">
    <location>
        <begin position="642"/>
        <end position="663"/>
    </location>
</feature>
<feature type="signal peptide" evidence="2">
    <location>
        <begin position="1"/>
        <end position="20"/>
    </location>
</feature>
<evidence type="ECO:0000313" key="5">
    <source>
        <dbReference type="RefSeq" id="XP_030745923.1"/>
    </source>
</evidence>
<feature type="domain" description="Nose resistant-to-fluoxetine protein N-terminal" evidence="3">
    <location>
        <begin position="41"/>
        <end position="182"/>
    </location>
</feature>
<reference evidence="5" key="1">
    <citation type="submission" date="2025-08" db="UniProtKB">
        <authorList>
            <consortium name="RefSeq"/>
        </authorList>
    </citation>
    <scope>IDENTIFICATION</scope>
    <source>
        <tissue evidence="5">Gonads</tissue>
    </source>
</reference>
<keyword evidence="1" id="KW-0472">Membrane</keyword>
<dbReference type="GeneID" id="115874785"/>
<dbReference type="PANTHER" id="PTHR11161">
    <property type="entry name" value="O-ACYLTRANSFERASE"/>
    <property type="match status" value="1"/>
</dbReference>
<dbReference type="SMART" id="SM00703">
    <property type="entry name" value="NRF"/>
    <property type="match status" value="1"/>
</dbReference>
<dbReference type="Pfam" id="PF01757">
    <property type="entry name" value="Acyl_transf_3"/>
    <property type="match status" value="1"/>
</dbReference>
<keyword evidence="1" id="KW-0812">Transmembrane</keyword>
<keyword evidence="2" id="KW-0732">Signal</keyword>
<evidence type="ECO:0000313" key="4">
    <source>
        <dbReference type="Proteomes" id="UP000504635"/>
    </source>
</evidence>
<feature type="transmembrane region" description="Helical" evidence="1">
    <location>
        <begin position="209"/>
        <end position="230"/>
    </location>
</feature>
<feature type="chain" id="PRO_5027037449" evidence="2">
    <location>
        <begin position="21"/>
        <end position="728"/>
    </location>
</feature>
<organism evidence="4 5">
    <name type="scientific">Sitophilus oryzae</name>
    <name type="common">Rice weevil</name>
    <name type="synonym">Curculio oryzae</name>
    <dbReference type="NCBI Taxonomy" id="7048"/>
    <lineage>
        <taxon>Eukaryota</taxon>
        <taxon>Metazoa</taxon>
        <taxon>Ecdysozoa</taxon>
        <taxon>Arthropoda</taxon>
        <taxon>Hexapoda</taxon>
        <taxon>Insecta</taxon>
        <taxon>Pterygota</taxon>
        <taxon>Neoptera</taxon>
        <taxon>Endopterygota</taxon>
        <taxon>Coleoptera</taxon>
        <taxon>Polyphaga</taxon>
        <taxon>Cucujiformia</taxon>
        <taxon>Curculionidae</taxon>
        <taxon>Dryophthorinae</taxon>
        <taxon>Sitophilus</taxon>
    </lineage>
</organism>
<name>A0A6J2X420_SITOR</name>
<protein>
    <submittedName>
        <fullName evidence="5">Nose resistant to fluoxetine protein 6-like</fullName>
    </submittedName>
</protein>
<accession>A0A6J2X420</accession>
<dbReference type="PANTHER" id="PTHR11161:SF71">
    <property type="entry name" value="NOSE RESISTANT-TO-FLUOXETINE PROTEIN N-TERMINAL DOMAIN-CONTAINING PROTEIN"/>
    <property type="match status" value="1"/>
</dbReference>
<keyword evidence="1" id="KW-1133">Transmembrane helix</keyword>
<feature type="transmembrane region" description="Helical" evidence="1">
    <location>
        <begin position="313"/>
        <end position="342"/>
    </location>
</feature>
<sequence length="728" mass="83319">MGKSSAVVFVTLCVLKSVSSVFQKDFDLFPELPTGVPDTENELCKLHSDLFVESLKNFTLWAHEMWDATAKSSTGILRGNTFQMGHFEQCLSAKAPFETKYCMATVTMHVPRLEKPDRDVLSIDFDGADSVLDRLYRYKDVTQQARDTVNFGWCIPASCSLHDLELSLNRYLNTIDVPLEKKNISYTAFIKPEFCTRAYEKQHYNNADYSFGLITLILAVLVLISTTYDYQTKKPKSDEKPVKKTLGQKMILAFSARLNFVEMTHKETTNDDLNILYGLRTIAIMVIIMDHRFGTFTSSALINFNYVEIQYRAPFACVLFHGDLFVDSFFLLSGLLVAYGLLSQFDKRMVNPGFIVFLRYIRLTPIYAFVIFYYATVFDYTGNGPLWKIIAGADSNDCKQNWWINLLYLNNYINPDHMCMTHAWYLPCDFHYFIIAIGICLLIKKEKKVGLSALFTIIIISMVIPFILTVVYKRPAMLMFYPEFLTGPKVHPDFLLTYVKSHTRATPYFIGMFAGYLYYKLKGKDTHICKTKSIFIVLLSLISVAAAVLCGAVFYNPYHPYNPYESGAYAALHRPLWALGSIGIMFVASYGHASFITKILTWSPWIPLSKLQYGAYLIHMQFQLRSAAKFMSPKYISYFDLISLSFSDMVLAFLSALCLYLMIEAPFRKIFKELLMPKREPKKPKHQNEISESGTTTLRDSAIENGIIYRNNHAYNGNNVNVEADSRL</sequence>
<gene>
    <name evidence="5" type="primary">LOC115874785</name>
</gene>
<dbReference type="AlphaFoldDB" id="A0A6J2X420"/>
<dbReference type="InParanoid" id="A0A6J2X420"/>
<dbReference type="KEGG" id="soy:115874785"/>
<proteinExistence type="predicted"/>
<feature type="transmembrane region" description="Helical" evidence="1">
    <location>
        <begin position="354"/>
        <end position="375"/>
    </location>
</feature>
<feature type="transmembrane region" description="Helical" evidence="1">
    <location>
        <begin position="424"/>
        <end position="443"/>
    </location>
</feature>
<dbReference type="InterPro" id="IPR002656">
    <property type="entry name" value="Acyl_transf_3_dom"/>
</dbReference>
<dbReference type="Proteomes" id="UP000504635">
    <property type="component" value="Unplaced"/>
</dbReference>